<protein>
    <recommendedName>
        <fullName evidence="4">Secreted protein</fullName>
    </recommendedName>
</protein>
<dbReference type="RefSeq" id="WP_166950577.1">
    <property type="nucleotide sequence ID" value="NZ_CP077072.1"/>
</dbReference>
<reference evidence="2 3" key="1">
    <citation type="submission" date="2020-03" db="EMBL/GenBank/DDBJ databases">
        <authorList>
            <person name="Lai Q."/>
        </authorList>
    </citation>
    <scope>NUCLEOTIDE SEQUENCE [LARGE SCALE GENOMIC DNA]</scope>
    <source>
        <strain evidence="2 3">CCUG 25036</strain>
    </source>
</reference>
<comment type="caution">
    <text evidence="2">The sequence shown here is derived from an EMBL/GenBank/DDBJ whole genome shotgun (WGS) entry which is preliminary data.</text>
</comment>
<gene>
    <name evidence="2" type="ORF">HBF25_17245</name>
</gene>
<keyword evidence="3" id="KW-1185">Reference proteome</keyword>
<name>A0A7X5UD94_9GAMM</name>
<accession>A0A7X5UD94</accession>
<organism evidence="2 3">
    <name type="scientific">Luteibacter anthropi</name>
    <dbReference type="NCBI Taxonomy" id="564369"/>
    <lineage>
        <taxon>Bacteria</taxon>
        <taxon>Pseudomonadati</taxon>
        <taxon>Pseudomonadota</taxon>
        <taxon>Gammaproteobacteria</taxon>
        <taxon>Lysobacterales</taxon>
        <taxon>Rhodanobacteraceae</taxon>
        <taxon>Luteibacter</taxon>
    </lineage>
</organism>
<dbReference type="EMBL" id="JAARLZ010000010">
    <property type="protein sequence ID" value="NII08132.1"/>
    <property type="molecule type" value="Genomic_DNA"/>
</dbReference>
<feature type="signal peptide" evidence="1">
    <location>
        <begin position="1"/>
        <end position="26"/>
    </location>
</feature>
<feature type="chain" id="PRO_5030635823" description="Secreted protein" evidence="1">
    <location>
        <begin position="27"/>
        <end position="150"/>
    </location>
</feature>
<dbReference type="Proteomes" id="UP000490980">
    <property type="component" value="Unassembled WGS sequence"/>
</dbReference>
<evidence type="ECO:0000313" key="2">
    <source>
        <dbReference type="EMBL" id="NII08132.1"/>
    </source>
</evidence>
<evidence type="ECO:0000313" key="3">
    <source>
        <dbReference type="Proteomes" id="UP000490980"/>
    </source>
</evidence>
<keyword evidence="1" id="KW-0732">Signal</keyword>
<evidence type="ECO:0000256" key="1">
    <source>
        <dbReference type="SAM" id="SignalP"/>
    </source>
</evidence>
<sequence>MIKRITGMAVLALATAGAFAAQPAHAAEAATKCHMTFNTTGWAVIYKKADGRGTVRCDNGQTANVIIHVRGGGLTAGKYSIENGKGEFTNVKGIHEIYGDYANAGANAGVVKSADAAAMTKGEVSLAISGTGRGFNLGVDLSKFEIEQVK</sequence>
<proteinExistence type="predicted"/>
<dbReference type="AlphaFoldDB" id="A0A7X5UD94"/>
<evidence type="ECO:0008006" key="4">
    <source>
        <dbReference type="Google" id="ProtNLM"/>
    </source>
</evidence>